<accession>A0A7M7NQJ9</accession>
<evidence type="ECO:0000259" key="2">
    <source>
        <dbReference type="Pfam" id="PF15391"/>
    </source>
</evidence>
<protein>
    <recommendedName>
        <fullName evidence="2">DUF4614 domain-containing protein</fullName>
    </recommendedName>
</protein>
<dbReference type="InParanoid" id="A0A7M7NQJ9"/>
<dbReference type="Proteomes" id="UP000007110">
    <property type="component" value="Unassembled WGS sequence"/>
</dbReference>
<dbReference type="GeneID" id="757110"/>
<dbReference type="EnsemblMetazoa" id="XM_030983251">
    <property type="protein sequence ID" value="XP_030839111"/>
    <property type="gene ID" value="LOC757110"/>
</dbReference>
<feature type="compositionally biased region" description="Acidic residues" evidence="1">
    <location>
        <begin position="249"/>
        <end position="258"/>
    </location>
</feature>
<feature type="compositionally biased region" description="Polar residues" evidence="1">
    <location>
        <begin position="1"/>
        <end position="17"/>
    </location>
</feature>
<dbReference type="InterPro" id="IPR027884">
    <property type="entry name" value="DUF4614"/>
</dbReference>
<feature type="compositionally biased region" description="Low complexity" evidence="1">
    <location>
        <begin position="98"/>
        <end position="117"/>
    </location>
</feature>
<feature type="compositionally biased region" description="Basic residues" evidence="1">
    <location>
        <begin position="232"/>
        <end position="242"/>
    </location>
</feature>
<dbReference type="OrthoDB" id="10066081at2759"/>
<evidence type="ECO:0000256" key="1">
    <source>
        <dbReference type="SAM" id="MobiDB-lite"/>
    </source>
</evidence>
<dbReference type="RefSeq" id="XP_030839111.1">
    <property type="nucleotide sequence ID" value="XM_030983251.1"/>
</dbReference>
<keyword evidence="4" id="KW-1185">Reference proteome</keyword>
<dbReference type="KEGG" id="spu:757110"/>
<dbReference type="AlphaFoldDB" id="A0A7M7NQJ9"/>
<evidence type="ECO:0000313" key="4">
    <source>
        <dbReference type="Proteomes" id="UP000007110"/>
    </source>
</evidence>
<reference evidence="4" key="1">
    <citation type="submission" date="2015-02" db="EMBL/GenBank/DDBJ databases">
        <title>Genome sequencing for Strongylocentrotus purpuratus.</title>
        <authorList>
            <person name="Murali S."/>
            <person name="Liu Y."/>
            <person name="Vee V."/>
            <person name="English A."/>
            <person name="Wang M."/>
            <person name="Skinner E."/>
            <person name="Han Y."/>
            <person name="Muzny D.M."/>
            <person name="Worley K.C."/>
            <person name="Gibbs R.A."/>
        </authorList>
    </citation>
    <scope>NUCLEOTIDE SEQUENCE</scope>
</reference>
<feature type="region of interest" description="Disordered" evidence="1">
    <location>
        <begin position="232"/>
        <end position="258"/>
    </location>
</feature>
<evidence type="ECO:0000313" key="3">
    <source>
        <dbReference type="EnsemblMetazoa" id="XP_030839111"/>
    </source>
</evidence>
<sequence length="258" mass="28716">MSPSTVADSIASTCTTPESSRTSADSYSSVASYSESRSYLSKSDSNSSLSTSNNTRSKVSDTSIDTITPSRSVSYSHDFDTLSHSDDATVSDDQTIASDFSTSHSGSDSRSSRPSIVSKRIGHDAAVQTSGSLHSINHHWLKDYDFQTPGYFKLLSSNIKDTVSHVVDPMVLQTLSSFDSTSLALHANLVEQVRQTQLAVTNTMRQHQAFLDSLQEDYCYTTLENTKSFIKRQKKRRRRRNKDQRETSLEEEDRNLTL</sequence>
<feature type="domain" description="DUF4614" evidence="2">
    <location>
        <begin position="73"/>
        <end position="235"/>
    </location>
</feature>
<reference evidence="3" key="2">
    <citation type="submission" date="2021-01" db="UniProtKB">
        <authorList>
            <consortium name="EnsemblMetazoa"/>
        </authorList>
    </citation>
    <scope>IDENTIFICATION</scope>
</reference>
<organism evidence="3 4">
    <name type="scientific">Strongylocentrotus purpuratus</name>
    <name type="common">Purple sea urchin</name>
    <dbReference type="NCBI Taxonomy" id="7668"/>
    <lineage>
        <taxon>Eukaryota</taxon>
        <taxon>Metazoa</taxon>
        <taxon>Echinodermata</taxon>
        <taxon>Eleutherozoa</taxon>
        <taxon>Echinozoa</taxon>
        <taxon>Echinoidea</taxon>
        <taxon>Euechinoidea</taxon>
        <taxon>Echinacea</taxon>
        <taxon>Camarodonta</taxon>
        <taxon>Echinidea</taxon>
        <taxon>Strongylocentrotidae</taxon>
        <taxon>Strongylocentrotus</taxon>
    </lineage>
</organism>
<proteinExistence type="predicted"/>
<feature type="region of interest" description="Disordered" evidence="1">
    <location>
        <begin position="1"/>
        <end position="67"/>
    </location>
</feature>
<dbReference type="Pfam" id="PF15391">
    <property type="entry name" value="DUF4614"/>
    <property type="match status" value="1"/>
</dbReference>
<feature type="region of interest" description="Disordered" evidence="1">
    <location>
        <begin position="97"/>
        <end position="117"/>
    </location>
</feature>
<name>A0A7M7NQJ9_STRPU</name>
<feature type="compositionally biased region" description="Low complexity" evidence="1">
    <location>
        <begin position="18"/>
        <end position="57"/>
    </location>
</feature>